<keyword evidence="1" id="KW-0732">Signal</keyword>
<accession>A0AAD6PEK5</accession>
<protein>
    <submittedName>
        <fullName evidence="2">Uncharacterized protein</fullName>
    </submittedName>
</protein>
<evidence type="ECO:0000256" key="1">
    <source>
        <dbReference type="SAM" id="SignalP"/>
    </source>
</evidence>
<dbReference type="EMBL" id="JAPFFJ010000005">
    <property type="protein sequence ID" value="KAJ6426929.1"/>
    <property type="molecule type" value="Genomic_DNA"/>
</dbReference>
<gene>
    <name evidence="2" type="ORF">OIU84_022511</name>
</gene>
<organism evidence="2 3">
    <name type="scientific">Salix udensis</name>
    <dbReference type="NCBI Taxonomy" id="889485"/>
    <lineage>
        <taxon>Eukaryota</taxon>
        <taxon>Viridiplantae</taxon>
        <taxon>Streptophyta</taxon>
        <taxon>Embryophyta</taxon>
        <taxon>Tracheophyta</taxon>
        <taxon>Spermatophyta</taxon>
        <taxon>Magnoliopsida</taxon>
        <taxon>eudicotyledons</taxon>
        <taxon>Gunneridae</taxon>
        <taxon>Pentapetalae</taxon>
        <taxon>rosids</taxon>
        <taxon>fabids</taxon>
        <taxon>Malpighiales</taxon>
        <taxon>Salicaceae</taxon>
        <taxon>Saliceae</taxon>
        <taxon>Salix</taxon>
    </lineage>
</organism>
<evidence type="ECO:0000313" key="2">
    <source>
        <dbReference type="EMBL" id="KAJ6426929.1"/>
    </source>
</evidence>
<dbReference type="AlphaFoldDB" id="A0AAD6PEK5"/>
<feature type="chain" id="PRO_5042147805" evidence="1">
    <location>
        <begin position="26"/>
        <end position="80"/>
    </location>
</feature>
<comment type="caution">
    <text evidence="2">The sequence shown here is derived from an EMBL/GenBank/DDBJ whole genome shotgun (WGS) entry which is preliminary data.</text>
</comment>
<name>A0AAD6PEK5_9ROSI</name>
<dbReference type="Proteomes" id="UP001162972">
    <property type="component" value="Chromosome 1"/>
</dbReference>
<feature type="signal peptide" evidence="1">
    <location>
        <begin position="1"/>
        <end position="25"/>
    </location>
</feature>
<proteinExistence type="predicted"/>
<reference evidence="2 3" key="1">
    <citation type="journal article" date="2023" name="Int. J. Mol. Sci.">
        <title>De Novo Assembly and Annotation of 11 Diverse Shrub Willow (Salix) Genomes Reveals Novel Gene Organization in Sex-Linked Regions.</title>
        <authorList>
            <person name="Hyden B."/>
            <person name="Feng K."/>
            <person name="Yates T.B."/>
            <person name="Jawdy S."/>
            <person name="Cereghino C."/>
            <person name="Smart L.B."/>
            <person name="Muchero W."/>
        </authorList>
    </citation>
    <scope>NUCLEOTIDE SEQUENCE [LARGE SCALE GENOMIC DNA]</scope>
    <source>
        <tissue evidence="2">Shoot tip</tissue>
    </source>
</reference>
<evidence type="ECO:0000313" key="3">
    <source>
        <dbReference type="Proteomes" id="UP001162972"/>
    </source>
</evidence>
<keyword evidence="3" id="KW-1185">Reference proteome</keyword>
<sequence length="80" mass="8579">MMIMEAVLLVVVVCVLILKKWLELGSETLGSDSESSKQVSGFAIEDMGFLESKAFFQNPNSTSSSALLHVDVGLLFGGLI</sequence>